<dbReference type="GO" id="GO:0005506">
    <property type="term" value="F:iron ion binding"/>
    <property type="evidence" value="ECO:0007669"/>
    <property type="project" value="InterPro"/>
</dbReference>
<proteinExistence type="predicted"/>
<evidence type="ECO:0000256" key="2">
    <source>
        <dbReference type="ARBA" id="ARBA00022723"/>
    </source>
</evidence>
<evidence type="ECO:0000313" key="8">
    <source>
        <dbReference type="EMBL" id="MDB0572856.1"/>
    </source>
</evidence>
<name>A0AAW5ZSS6_RALSL</name>
<keyword evidence="4" id="KW-0223">Dioxygenase</keyword>
<dbReference type="SMART" id="SM00702">
    <property type="entry name" value="P4Hc"/>
    <property type="match status" value="1"/>
</dbReference>
<organism evidence="8 9">
    <name type="scientific">Ralstonia solanacearum</name>
    <name type="common">Pseudomonas solanacearum</name>
    <dbReference type="NCBI Taxonomy" id="305"/>
    <lineage>
        <taxon>Bacteria</taxon>
        <taxon>Pseudomonadati</taxon>
        <taxon>Pseudomonadota</taxon>
        <taxon>Betaproteobacteria</taxon>
        <taxon>Burkholderiales</taxon>
        <taxon>Burkholderiaceae</taxon>
        <taxon>Ralstonia</taxon>
        <taxon>Ralstonia solanacearum species complex</taxon>
    </lineage>
</organism>
<comment type="cofactor">
    <cofactor evidence="1">
        <name>L-ascorbate</name>
        <dbReference type="ChEBI" id="CHEBI:38290"/>
    </cofactor>
</comment>
<dbReference type="InterPro" id="IPR005123">
    <property type="entry name" value="Oxoglu/Fe-dep_dioxygenase_dom"/>
</dbReference>
<keyword evidence="5" id="KW-0560">Oxidoreductase</keyword>
<evidence type="ECO:0000256" key="4">
    <source>
        <dbReference type="ARBA" id="ARBA00022964"/>
    </source>
</evidence>
<dbReference type="InterPro" id="IPR044862">
    <property type="entry name" value="Pro_4_hyd_alph_FE2OG_OXY"/>
</dbReference>
<evidence type="ECO:0000313" key="9">
    <source>
        <dbReference type="Proteomes" id="UP001144050"/>
    </source>
</evidence>
<evidence type="ECO:0000256" key="6">
    <source>
        <dbReference type="ARBA" id="ARBA00023004"/>
    </source>
</evidence>
<sequence length="205" mass="22894">MNDVNAIADTFIEEAPMVYVGDLIDEAACQNILTEFAEEARWIQAQVTTYTETDNGQGSIKSIIDLDRRLARRIHFCDLDMQSKPHTHAALSVIKKEVATFVERELGFRTSDFGDEEIVRYPVGGKFVPHSDANKLKAYRALSIVLYLNDDYEGGKTSFPLLNYACSPKAGRVLVFNSQLLHAGDPVLSGEKFIIVLWAFYPGGK</sequence>
<dbReference type="Proteomes" id="UP001144050">
    <property type="component" value="Unassembled WGS sequence"/>
</dbReference>
<feature type="domain" description="Fe2OG dioxygenase" evidence="7">
    <location>
        <begin position="109"/>
        <end position="201"/>
    </location>
</feature>
<evidence type="ECO:0000256" key="5">
    <source>
        <dbReference type="ARBA" id="ARBA00023002"/>
    </source>
</evidence>
<dbReference type="EMBL" id="JAIVFG010000036">
    <property type="protein sequence ID" value="MDB0572856.1"/>
    <property type="molecule type" value="Genomic_DNA"/>
</dbReference>
<gene>
    <name evidence="8" type="ORF">LBW59_19005</name>
</gene>
<keyword evidence="6" id="KW-0408">Iron</keyword>
<dbReference type="GO" id="GO:0031418">
    <property type="term" value="F:L-ascorbic acid binding"/>
    <property type="evidence" value="ECO:0007669"/>
    <property type="project" value="UniProtKB-KW"/>
</dbReference>
<dbReference type="InterPro" id="IPR045054">
    <property type="entry name" value="P4HA-like"/>
</dbReference>
<dbReference type="Pfam" id="PF13640">
    <property type="entry name" value="2OG-FeII_Oxy_3"/>
    <property type="match status" value="1"/>
</dbReference>
<dbReference type="AlphaFoldDB" id="A0AAW5ZSS6"/>
<evidence type="ECO:0000256" key="3">
    <source>
        <dbReference type="ARBA" id="ARBA00022896"/>
    </source>
</evidence>
<dbReference type="PANTHER" id="PTHR10869">
    <property type="entry name" value="PROLYL 4-HYDROXYLASE ALPHA SUBUNIT"/>
    <property type="match status" value="1"/>
</dbReference>
<dbReference type="Gene3D" id="2.60.120.620">
    <property type="entry name" value="q2cbj1_9rhob like domain"/>
    <property type="match status" value="1"/>
</dbReference>
<dbReference type="InterPro" id="IPR006620">
    <property type="entry name" value="Pro_4_hyd_alph"/>
</dbReference>
<accession>A0AAW5ZSS6</accession>
<evidence type="ECO:0000256" key="1">
    <source>
        <dbReference type="ARBA" id="ARBA00001961"/>
    </source>
</evidence>
<comment type="caution">
    <text evidence="8">The sequence shown here is derived from an EMBL/GenBank/DDBJ whole genome shotgun (WGS) entry which is preliminary data.</text>
</comment>
<keyword evidence="2" id="KW-0479">Metal-binding</keyword>
<dbReference type="PROSITE" id="PS51471">
    <property type="entry name" value="FE2OG_OXY"/>
    <property type="match status" value="1"/>
</dbReference>
<dbReference type="RefSeq" id="WP_052485994.1">
    <property type="nucleotide sequence ID" value="NZ_CDLW01000001.1"/>
</dbReference>
<dbReference type="GO" id="GO:0004656">
    <property type="term" value="F:procollagen-proline 4-dioxygenase activity"/>
    <property type="evidence" value="ECO:0007669"/>
    <property type="project" value="TreeGrafter"/>
</dbReference>
<reference evidence="8" key="1">
    <citation type="submission" date="2021-09" db="EMBL/GenBank/DDBJ databases">
        <title>Genomic analysis of Ralstonia spp.</title>
        <authorList>
            <person name="Aburjaile F."/>
            <person name="Ariute J.C."/>
            <person name="Pais A.K.L."/>
            <person name="Albuquerque G.M.R."/>
            <person name="Silva A.M.F."/>
            <person name="Brenig B."/>
            <person name="Azevedo V."/>
            <person name="Matiuzzi M."/>
            <person name="Ramos R."/>
            <person name="Goes-Neto A."/>
            <person name="Soares S."/>
            <person name="Iseppon A.M.B."/>
            <person name="Souza E."/>
            <person name="Gama M."/>
        </authorList>
    </citation>
    <scope>NUCLEOTIDE SEQUENCE</scope>
    <source>
        <strain evidence="8">CCRMRs91</strain>
    </source>
</reference>
<keyword evidence="3" id="KW-0847">Vitamin C</keyword>
<protein>
    <submittedName>
        <fullName evidence="8">2OG-Fe(II) oxygenase</fullName>
    </submittedName>
</protein>
<dbReference type="PANTHER" id="PTHR10869:SF246">
    <property type="entry name" value="TRANSMEMBRANE PROLYL 4-HYDROXYLASE"/>
    <property type="match status" value="1"/>
</dbReference>
<evidence type="ECO:0000259" key="7">
    <source>
        <dbReference type="PROSITE" id="PS51471"/>
    </source>
</evidence>